<sequence length="301" mass="31196">MVAMTLLPEALPPSPTKDDPLRPPPHLAAAATARGETNAARSAGLDALRSHLATSAAAQATPARHGRFLTALAADVPFLLAFLRWARFGVPAAIARLDRFTAFVAAHPSWAARPSAAEVSAVLGVGVLSFTPCTDGHGRAVATLAGGGLEALIARVGLAAINRVAFWAYAALLRSPSVSIVGVVQVQHLAGLGWGILSSLRSADGLEGLTTLTSVLPLRLGGIAMVEAPAVMGLAWRLVRKALSPKVRARVRMLPSMDKLAPDVDVRCLPVALGGQSADAPTYTVELVMAGVVATPWMELQ</sequence>
<feature type="region of interest" description="Disordered" evidence="1">
    <location>
        <begin position="1"/>
        <end position="25"/>
    </location>
</feature>
<evidence type="ECO:0000313" key="3">
    <source>
        <dbReference type="EMBL" id="OSX77428.1"/>
    </source>
</evidence>
<dbReference type="GO" id="GO:0016020">
    <property type="term" value="C:membrane"/>
    <property type="evidence" value="ECO:0007669"/>
    <property type="project" value="TreeGrafter"/>
</dbReference>
<dbReference type="InterPro" id="IPR001251">
    <property type="entry name" value="CRAL-TRIO_dom"/>
</dbReference>
<proteinExistence type="predicted"/>
<dbReference type="CDD" id="cd00170">
    <property type="entry name" value="SEC14"/>
    <property type="match status" value="1"/>
</dbReference>
<accession>A0A1X6P996</accession>
<dbReference type="InterPro" id="IPR036865">
    <property type="entry name" value="CRAL-TRIO_dom_sf"/>
</dbReference>
<dbReference type="PANTHER" id="PTHR10174:SF208">
    <property type="entry name" value="CRAL-TRIO DOMAIN-CONTAINING PROTEIN DDB_G0278031"/>
    <property type="match status" value="1"/>
</dbReference>
<name>A0A1X6P996_PORUM</name>
<dbReference type="PROSITE" id="PS50191">
    <property type="entry name" value="CRAL_TRIO"/>
    <property type="match status" value="1"/>
</dbReference>
<dbReference type="SUPFAM" id="SSF52087">
    <property type="entry name" value="CRAL/TRIO domain"/>
    <property type="match status" value="1"/>
</dbReference>
<dbReference type="GO" id="GO:1902936">
    <property type="term" value="F:phosphatidylinositol bisphosphate binding"/>
    <property type="evidence" value="ECO:0007669"/>
    <property type="project" value="TreeGrafter"/>
</dbReference>
<dbReference type="Gene3D" id="3.40.525.10">
    <property type="entry name" value="CRAL-TRIO lipid binding domain"/>
    <property type="match status" value="1"/>
</dbReference>
<dbReference type="AlphaFoldDB" id="A0A1X6P996"/>
<gene>
    <name evidence="3" type="ORF">BU14_0148s0004</name>
</gene>
<feature type="domain" description="CRAL-TRIO" evidence="2">
    <location>
        <begin position="115"/>
        <end position="281"/>
    </location>
</feature>
<dbReference type="PANTHER" id="PTHR10174">
    <property type="entry name" value="ALPHA-TOCOPHEROL TRANSFER PROTEIN-RELATED"/>
    <property type="match status" value="1"/>
</dbReference>
<dbReference type="InterPro" id="IPR036273">
    <property type="entry name" value="CRAL/TRIO_N_dom_sf"/>
</dbReference>
<protein>
    <recommendedName>
        <fullName evidence="2">CRAL-TRIO domain-containing protein</fullName>
    </recommendedName>
</protein>
<reference evidence="3 4" key="1">
    <citation type="submission" date="2017-03" db="EMBL/GenBank/DDBJ databases">
        <title>WGS assembly of Porphyra umbilicalis.</title>
        <authorList>
            <person name="Brawley S.H."/>
            <person name="Blouin N.A."/>
            <person name="Ficko-Blean E."/>
            <person name="Wheeler G.L."/>
            <person name="Lohr M."/>
            <person name="Goodson H.V."/>
            <person name="Jenkins J.W."/>
            <person name="Blaby-Haas C.E."/>
            <person name="Helliwell K.E."/>
            <person name="Chan C."/>
            <person name="Marriage T."/>
            <person name="Bhattacharya D."/>
            <person name="Klein A.S."/>
            <person name="Badis Y."/>
            <person name="Brodie J."/>
            <person name="Cao Y."/>
            <person name="Collen J."/>
            <person name="Dittami S.M."/>
            <person name="Gachon C.M."/>
            <person name="Green B.R."/>
            <person name="Karpowicz S."/>
            <person name="Kim J.W."/>
            <person name="Kudahl U."/>
            <person name="Lin S."/>
            <person name="Michel G."/>
            <person name="Mittag M."/>
            <person name="Olson B.J."/>
            <person name="Pangilinan J."/>
            <person name="Peng Y."/>
            <person name="Qiu H."/>
            <person name="Shu S."/>
            <person name="Singer J.T."/>
            <person name="Smith A.G."/>
            <person name="Sprecher B.N."/>
            <person name="Wagner V."/>
            <person name="Wang W."/>
            <person name="Wang Z.-Y."/>
            <person name="Yan J."/>
            <person name="Yarish C."/>
            <person name="Zoeuner-Riek S."/>
            <person name="Zhuang Y."/>
            <person name="Zou Y."/>
            <person name="Lindquist E.A."/>
            <person name="Grimwood J."/>
            <person name="Barry K."/>
            <person name="Rokhsar D.S."/>
            <person name="Schmutz J."/>
            <person name="Stiller J.W."/>
            <person name="Grossman A.R."/>
            <person name="Prochnik S.E."/>
        </authorList>
    </citation>
    <scope>NUCLEOTIDE SEQUENCE [LARGE SCALE GENOMIC DNA]</scope>
    <source>
        <strain evidence="3">4086291</strain>
    </source>
</reference>
<evidence type="ECO:0000256" key="1">
    <source>
        <dbReference type="SAM" id="MobiDB-lite"/>
    </source>
</evidence>
<evidence type="ECO:0000259" key="2">
    <source>
        <dbReference type="PROSITE" id="PS50191"/>
    </source>
</evidence>
<dbReference type="Pfam" id="PF00650">
    <property type="entry name" value="CRAL_TRIO"/>
    <property type="match status" value="1"/>
</dbReference>
<dbReference type="EMBL" id="KV918838">
    <property type="protein sequence ID" value="OSX77428.1"/>
    <property type="molecule type" value="Genomic_DNA"/>
</dbReference>
<dbReference type="SUPFAM" id="SSF46938">
    <property type="entry name" value="CRAL/TRIO N-terminal domain"/>
    <property type="match status" value="1"/>
</dbReference>
<dbReference type="OrthoDB" id="75724at2759"/>
<organism evidence="3 4">
    <name type="scientific">Porphyra umbilicalis</name>
    <name type="common">Purple laver</name>
    <name type="synonym">Red alga</name>
    <dbReference type="NCBI Taxonomy" id="2786"/>
    <lineage>
        <taxon>Eukaryota</taxon>
        <taxon>Rhodophyta</taxon>
        <taxon>Bangiophyceae</taxon>
        <taxon>Bangiales</taxon>
        <taxon>Bangiaceae</taxon>
        <taxon>Porphyra</taxon>
    </lineage>
</organism>
<evidence type="ECO:0000313" key="4">
    <source>
        <dbReference type="Proteomes" id="UP000218209"/>
    </source>
</evidence>
<dbReference type="Proteomes" id="UP000218209">
    <property type="component" value="Unassembled WGS sequence"/>
</dbReference>
<keyword evidence="4" id="KW-1185">Reference proteome</keyword>